<dbReference type="InterPro" id="IPR036770">
    <property type="entry name" value="Ankyrin_rpt-contain_sf"/>
</dbReference>
<feature type="signal peptide" evidence="2">
    <location>
        <begin position="1"/>
        <end position="19"/>
    </location>
</feature>
<dbReference type="PANTHER" id="PTHR10039:SF15">
    <property type="entry name" value="NACHT DOMAIN-CONTAINING PROTEIN"/>
    <property type="match status" value="1"/>
</dbReference>
<dbReference type="PANTHER" id="PTHR10039">
    <property type="entry name" value="AMELOGENIN"/>
    <property type="match status" value="1"/>
</dbReference>
<dbReference type="InterPro" id="IPR011009">
    <property type="entry name" value="Kinase-like_dom_sf"/>
</dbReference>
<evidence type="ECO:0000256" key="2">
    <source>
        <dbReference type="SAM" id="SignalP"/>
    </source>
</evidence>
<dbReference type="SMART" id="SM00248">
    <property type="entry name" value="ANK"/>
    <property type="match status" value="4"/>
</dbReference>
<organism evidence="4 5">
    <name type="scientific">Colletotrichum kahawae</name>
    <name type="common">Coffee berry disease fungus</name>
    <dbReference type="NCBI Taxonomy" id="34407"/>
    <lineage>
        <taxon>Eukaryota</taxon>
        <taxon>Fungi</taxon>
        <taxon>Dikarya</taxon>
        <taxon>Ascomycota</taxon>
        <taxon>Pezizomycotina</taxon>
        <taxon>Sordariomycetes</taxon>
        <taxon>Hypocreomycetidae</taxon>
        <taxon>Glomerellales</taxon>
        <taxon>Glomerellaceae</taxon>
        <taxon>Colletotrichum</taxon>
        <taxon>Colletotrichum gloeosporioides species complex</taxon>
    </lineage>
</organism>
<keyword evidence="1" id="KW-0040">ANK repeat</keyword>
<feature type="repeat" description="ANK" evidence="1">
    <location>
        <begin position="599"/>
        <end position="631"/>
    </location>
</feature>
<dbReference type="Proteomes" id="UP001281614">
    <property type="component" value="Unassembled WGS sequence"/>
</dbReference>
<dbReference type="SUPFAM" id="SSF56112">
    <property type="entry name" value="Protein kinase-like (PK-like)"/>
    <property type="match status" value="1"/>
</dbReference>
<dbReference type="PROSITE" id="PS50011">
    <property type="entry name" value="PROTEIN_KINASE_DOM"/>
    <property type="match status" value="1"/>
</dbReference>
<dbReference type="GO" id="GO:0004672">
    <property type="term" value="F:protein kinase activity"/>
    <property type="evidence" value="ECO:0007669"/>
    <property type="project" value="InterPro"/>
</dbReference>
<reference evidence="4" key="1">
    <citation type="submission" date="2023-02" db="EMBL/GenBank/DDBJ databases">
        <title>Colletotrichum kahawae CIFC_Que2 genome sequencing and assembly.</title>
        <authorList>
            <person name="Baroncelli R."/>
        </authorList>
    </citation>
    <scope>NUCLEOTIDE SEQUENCE</scope>
    <source>
        <strain evidence="4">CIFC_Que2</strain>
    </source>
</reference>
<feature type="domain" description="Protein kinase" evidence="3">
    <location>
        <begin position="784"/>
        <end position="923"/>
    </location>
</feature>
<gene>
    <name evidence="4" type="ORF">CKAH01_13129</name>
</gene>
<dbReference type="InterPro" id="IPR000719">
    <property type="entry name" value="Prot_kinase_dom"/>
</dbReference>
<accession>A0AAD9YRQ1</accession>
<sequence length="923" mass="101787">MSDPLSIATGLIALIQVTAQATEYLKDVKDGGKERTMLRDELRSVTCLLEMLHDRVEEQDESENEDGLKPAAMAALAGPDGPLERMKTTMEDIVSKLAPQAGSDLWEADQAANKPRAISKLTSEKVHQVGKQLEDMDLEGRLQEKEKILCWISSTSFRFKQADVLQSVQPGTGKWFLEANEYRDWLSGNVDLLWCPGIHALDECASSDMVALELVSALQALGENNRLLITSRTSTNFESFFKDVARIDITARDEDVRLYLETKIPRHSRLAKHIQADPKLQNDIITSIAQSAQGMFLLAALNLDFLSRKITRGDVRSSLSILPKTLDATYEQALERIRTQAEEDVQLAETVILWVFCARRSLGVYELQHMYAVHLLIRDEVPNEETMFLEDDELPPENIVTGVCGSLIVVDGTSKTVRLVHYTAQDYLSRTFGEHLNKPRLELTRISLEYLQLLNFQSGPVLSDSAMAERLAKFPFLDYAAKYWGAELQGLEIEAVWGLLNRFLSNEIAVSVASQIWSLPYQRYAYWSNEFPKDVPAIVLAASFQIPNVLERLVRQGKDMEGRGSDEETALIRSARIGHEGNITALLRLGADVAAADVAGETAIDVATIAGKTSTVKALIDGGASVNTVTGTESWSLLMSAVSSGSVEAVRLLIESGADVTTQTSWGETALSLAVLSGQEAIANLLIDSGAILPLNSAGRRATLQASRKGLATLATRLSLFAVDYGAVVDAGIPREPVAAPQQLAQIAELEEVPTAEVTEPENGFSLEVALDGLSYQRGFHRRYDVLETLGEGQFAEAHVCTRKTTGVLYAVRTFAVDTNTGWTAVRNDRWTGGPPQEVVALTSLRHPHIMNVVEVLVSDAMDQLCFIMEREPEGELYKVIVMKQKLTEQETRCLFRQLFSALEYIVSASTCNFLAHYAQNTS</sequence>
<dbReference type="PROSITE" id="PS50088">
    <property type="entry name" value="ANK_REPEAT"/>
    <property type="match status" value="3"/>
</dbReference>
<dbReference type="Gene3D" id="1.10.510.10">
    <property type="entry name" value="Transferase(Phosphotransferase) domain 1"/>
    <property type="match status" value="1"/>
</dbReference>
<dbReference type="InterPro" id="IPR002110">
    <property type="entry name" value="Ankyrin_rpt"/>
</dbReference>
<feature type="repeat" description="ANK" evidence="1">
    <location>
        <begin position="666"/>
        <end position="698"/>
    </location>
</feature>
<evidence type="ECO:0000259" key="3">
    <source>
        <dbReference type="PROSITE" id="PS50011"/>
    </source>
</evidence>
<feature type="chain" id="PRO_5041937675" evidence="2">
    <location>
        <begin position="20"/>
        <end position="923"/>
    </location>
</feature>
<dbReference type="Pfam" id="PF22939">
    <property type="entry name" value="WHD_GPIID"/>
    <property type="match status" value="1"/>
</dbReference>
<name>A0AAD9YRQ1_COLKA</name>
<dbReference type="Gene3D" id="1.25.40.20">
    <property type="entry name" value="Ankyrin repeat-containing domain"/>
    <property type="match status" value="1"/>
</dbReference>
<dbReference type="SMART" id="SM00220">
    <property type="entry name" value="S_TKc"/>
    <property type="match status" value="1"/>
</dbReference>
<dbReference type="GO" id="GO:0005524">
    <property type="term" value="F:ATP binding"/>
    <property type="evidence" value="ECO:0007669"/>
    <property type="project" value="InterPro"/>
</dbReference>
<dbReference type="SUPFAM" id="SSF48403">
    <property type="entry name" value="Ankyrin repeat"/>
    <property type="match status" value="1"/>
</dbReference>
<keyword evidence="2" id="KW-0732">Signal</keyword>
<dbReference type="Pfam" id="PF12796">
    <property type="entry name" value="Ank_2"/>
    <property type="match status" value="1"/>
</dbReference>
<evidence type="ECO:0000313" key="4">
    <source>
        <dbReference type="EMBL" id="KAK2774683.1"/>
    </source>
</evidence>
<evidence type="ECO:0000313" key="5">
    <source>
        <dbReference type="Proteomes" id="UP001281614"/>
    </source>
</evidence>
<dbReference type="EMBL" id="VYYT01000044">
    <property type="protein sequence ID" value="KAK2774683.1"/>
    <property type="molecule type" value="Genomic_DNA"/>
</dbReference>
<evidence type="ECO:0000256" key="1">
    <source>
        <dbReference type="PROSITE-ProRule" id="PRU00023"/>
    </source>
</evidence>
<comment type="caution">
    <text evidence="4">The sequence shown here is derived from an EMBL/GenBank/DDBJ whole genome shotgun (WGS) entry which is preliminary data.</text>
</comment>
<dbReference type="AlphaFoldDB" id="A0AAD9YRQ1"/>
<protein>
    <submittedName>
        <fullName evidence="4">Ankyrin</fullName>
    </submittedName>
</protein>
<dbReference type="PROSITE" id="PS50297">
    <property type="entry name" value="ANK_REP_REGION"/>
    <property type="match status" value="3"/>
</dbReference>
<keyword evidence="5" id="KW-1185">Reference proteome</keyword>
<dbReference type="InterPro" id="IPR054471">
    <property type="entry name" value="GPIID_WHD"/>
</dbReference>
<dbReference type="Pfam" id="PF00069">
    <property type="entry name" value="Pkinase"/>
    <property type="match status" value="1"/>
</dbReference>
<feature type="repeat" description="ANK" evidence="1">
    <location>
        <begin position="633"/>
        <end position="665"/>
    </location>
</feature>
<proteinExistence type="predicted"/>